<feature type="chain" id="PRO_5013252851" description="Peptidoglycan-associated lipoprotein" evidence="10">
    <location>
        <begin position="20"/>
        <end position="170"/>
    </location>
</feature>
<comment type="subunit">
    <text evidence="8">The Tol-Pal system is composed of five core proteins: the inner membrane proteins TolA, TolQ and TolR, the periplasmic protein TolB and the outer membrane protein Pal. They form a network linking the inner and outer membranes and the peptidoglycan layer.</text>
</comment>
<dbReference type="PANTHER" id="PTHR30329">
    <property type="entry name" value="STATOR ELEMENT OF FLAGELLAR MOTOR COMPLEX"/>
    <property type="match status" value="1"/>
</dbReference>
<reference evidence="12 13" key="1">
    <citation type="submission" date="2017-05" db="EMBL/GenBank/DDBJ databases">
        <title>Complete and WGS of Bordetella genogroups.</title>
        <authorList>
            <person name="Spilker T."/>
            <person name="LiPuma J."/>
        </authorList>
    </citation>
    <scope>NUCLEOTIDE SEQUENCE [LARGE SCALE GENOMIC DNA]</scope>
    <source>
        <strain evidence="12 13">AU7206</strain>
    </source>
</reference>
<evidence type="ECO:0000256" key="6">
    <source>
        <dbReference type="ARBA" id="ARBA00023288"/>
    </source>
</evidence>
<dbReference type="PROSITE" id="PS51123">
    <property type="entry name" value="OMPA_2"/>
    <property type="match status" value="1"/>
</dbReference>
<dbReference type="GO" id="GO:0051301">
    <property type="term" value="P:cell division"/>
    <property type="evidence" value="ECO:0007669"/>
    <property type="project" value="UniProtKB-UniRule"/>
</dbReference>
<protein>
    <recommendedName>
        <fullName evidence="8">Peptidoglycan-associated lipoprotein</fullName>
        <shortName evidence="8">PAL</shortName>
    </recommendedName>
</protein>
<evidence type="ECO:0000256" key="7">
    <source>
        <dbReference type="ARBA" id="ARBA00023306"/>
    </source>
</evidence>
<dbReference type="InterPro" id="IPR006690">
    <property type="entry name" value="OMPA-like_CS"/>
</dbReference>
<dbReference type="Gene3D" id="3.30.1330.60">
    <property type="entry name" value="OmpA-like domain"/>
    <property type="match status" value="1"/>
</dbReference>
<evidence type="ECO:0000256" key="3">
    <source>
        <dbReference type="ARBA" id="ARBA00023136"/>
    </source>
</evidence>
<keyword evidence="1 8" id="KW-0132">Cell division</keyword>
<keyword evidence="7 8" id="KW-0131">Cell cycle</keyword>
<name>A0A1W6ZGT4_9BORD</name>
<keyword evidence="6 8" id="KW-0449">Lipoprotein</keyword>
<dbReference type="CDD" id="cd07185">
    <property type="entry name" value="OmpA_C-like"/>
    <property type="match status" value="1"/>
</dbReference>
<evidence type="ECO:0000256" key="8">
    <source>
        <dbReference type="HAMAP-Rule" id="MF_02204"/>
    </source>
</evidence>
<dbReference type="InterPro" id="IPR050330">
    <property type="entry name" value="Bact_OuterMem_StrucFunc"/>
</dbReference>
<evidence type="ECO:0000313" key="12">
    <source>
        <dbReference type="EMBL" id="ARP96475.1"/>
    </source>
</evidence>
<dbReference type="SUPFAM" id="SSF103088">
    <property type="entry name" value="OmpA-like"/>
    <property type="match status" value="1"/>
</dbReference>
<evidence type="ECO:0000256" key="10">
    <source>
        <dbReference type="SAM" id="SignalP"/>
    </source>
</evidence>
<evidence type="ECO:0000256" key="2">
    <source>
        <dbReference type="ARBA" id="ARBA00022729"/>
    </source>
</evidence>
<keyword evidence="13" id="KW-1185">Reference proteome</keyword>
<comment type="similarity">
    <text evidence="8">Belongs to the Pal lipoprotein family.</text>
</comment>
<gene>
    <name evidence="8" type="primary">pal</name>
    <name evidence="12" type="ORF">CAL15_20190</name>
</gene>
<sequence length="170" mass="18289">MKSRIAKSLTIAAMAAVLAACSSVPLDDTAGQGTGTGQGGTTGGTAGGQILDPFNPQSILAQQRSVYFDFDSYTVSDQYRGLVETHARYLASNQQQRIRIEGNTDERGGAEYNLALGQRRADAVRRMMTLLGVSDSQIETISFGKEKPKATGTSEADYAENRRADIAYQR</sequence>
<dbReference type="EMBL" id="CP021111">
    <property type="protein sequence ID" value="ARP96475.1"/>
    <property type="molecule type" value="Genomic_DNA"/>
</dbReference>
<dbReference type="InterPro" id="IPR039001">
    <property type="entry name" value="Pal"/>
</dbReference>
<dbReference type="KEGG" id="bgm:CAL15_20190"/>
<dbReference type="Pfam" id="PF00691">
    <property type="entry name" value="OmpA"/>
    <property type="match status" value="1"/>
</dbReference>
<dbReference type="InterPro" id="IPR006664">
    <property type="entry name" value="OMP_bac"/>
</dbReference>
<evidence type="ECO:0000256" key="5">
    <source>
        <dbReference type="ARBA" id="ARBA00023237"/>
    </source>
</evidence>
<evidence type="ECO:0000259" key="11">
    <source>
        <dbReference type="PROSITE" id="PS51123"/>
    </source>
</evidence>
<comment type="function">
    <text evidence="8">Part of the Tol-Pal system, which plays a role in outer membrane invagination during cell division and is important for maintaining outer membrane integrity.</text>
</comment>
<dbReference type="OrthoDB" id="9809164at2"/>
<evidence type="ECO:0000256" key="1">
    <source>
        <dbReference type="ARBA" id="ARBA00022618"/>
    </source>
</evidence>
<dbReference type="PRINTS" id="PR01021">
    <property type="entry name" value="OMPADOMAIN"/>
</dbReference>
<keyword evidence="4 8" id="KW-0564">Palmitate</keyword>
<organism evidence="12 13">
    <name type="scientific">Bordetella genomosp. 13</name>
    <dbReference type="NCBI Taxonomy" id="463040"/>
    <lineage>
        <taxon>Bacteria</taxon>
        <taxon>Pseudomonadati</taxon>
        <taxon>Pseudomonadota</taxon>
        <taxon>Betaproteobacteria</taxon>
        <taxon>Burkholderiales</taxon>
        <taxon>Alcaligenaceae</taxon>
        <taxon>Bordetella</taxon>
    </lineage>
</organism>
<evidence type="ECO:0000256" key="9">
    <source>
        <dbReference type="SAM" id="MobiDB-lite"/>
    </source>
</evidence>
<accession>A0A1W6ZGT4</accession>
<feature type="region of interest" description="Disordered" evidence="9">
    <location>
        <begin position="145"/>
        <end position="170"/>
    </location>
</feature>
<keyword evidence="5 8" id="KW-0998">Cell outer membrane</keyword>
<feature type="signal peptide" evidence="10">
    <location>
        <begin position="1"/>
        <end position="19"/>
    </location>
</feature>
<dbReference type="InterPro" id="IPR036737">
    <property type="entry name" value="OmpA-like_sf"/>
</dbReference>
<dbReference type="STRING" id="463040.CAL15_20190"/>
<keyword evidence="3 8" id="KW-0472">Membrane</keyword>
<dbReference type="PANTHER" id="PTHR30329:SF21">
    <property type="entry name" value="LIPOPROTEIN YIAD-RELATED"/>
    <property type="match status" value="1"/>
</dbReference>
<dbReference type="InterPro" id="IPR014169">
    <property type="entry name" value="Pal_lipo_C"/>
</dbReference>
<dbReference type="PROSITE" id="PS51257">
    <property type="entry name" value="PROKAR_LIPOPROTEIN"/>
    <property type="match status" value="1"/>
</dbReference>
<proteinExistence type="inferred from homology"/>
<dbReference type="GO" id="GO:0009279">
    <property type="term" value="C:cell outer membrane"/>
    <property type="evidence" value="ECO:0007669"/>
    <property type="project" value="UniProtKB-SubCell"/>
</dbReference>
<dbReference type="Proteomes" id="UP000194161">
    <property type="component" value="Chromosome"/>
</dbReference>
<dbReference type="PROSITE" id="PS01068">
    <property type="entry name" value="OMPA_1"/>
    <property type="match status" value="1"/>
</dbReference>
<feature type="compositionally biased region" description="Basic and acidic residues" evidence="9">
    <location>
        <begin position="159"/>
        <end position="170"/>
    </location>
</feature>
<evidence type="ECO:0000313" key="13">
    <source>
        <dbReference type="Proteomes" id="UP000194161"/>
    </source>
</evidence>
<dbReference type="InterPro" id="IPR006665">
    <property type="entry name" value="OmpA-like"/>
</dbReference>
<dbReference type="HAMAP" id="MF_02204">
    <property type="entry name" value="Pal"/>
    <property type="match status" value="1"/>
</dbReference>
<keyword evidence="2 8" id="KW-0732">Signal</keyword>
<feature type="domain" description="OmpA-like" evidence="11">
    <location>
        <begin position="55"/>
        <end position="170"/>
    </location>
</feature>
<dbReference type="AlphaFoldDB" id="A0A1W6ZGT4"/>
<comment type="subcellular location">
    <subcellularLocation>
        <location evidence="8">Cell outer membrane</location>
        <topology evidence="8">Lipid-anchor</topology>
    </subcellularLocation>
</comment>
<dbReference type="RefSeq" id="WP_086080124.1">
    <property type="nucleotide sequence ID" value="NZ_CP021111.1"/>
</dbReference>
<evidence type="ECO:0000256" key="4">
    <source>
        <dbReference type="ARBA" id="ARBA00023139"/>
    </source>
</evidence>
<dbReference type="NCBIfam" id="TIGR02802">
    <property type="entry name" value="Pal_lipo"/>
    <property type="match status" value="1"/>
</dbReference>